<evidence type="ECO:0000313" key="1">
    <source>
        <dbReference type="EMBL" id="CAD8063938.1"/>
    </source>
</evidence>
<reference evidence="1" key="1">
    <citation type="submission" date="2021-01" db="EMBL/GenBank/DDBJ databases">
        <authorList>
            <consortium name="Genoscope - CEA"/>
            <person name="William W."/>
        </authorList>
    </citation>
    <scope>NUCLEOTIDE SEQUENCE</scope>
</reference>
<dbReference type="EMBL" id="CAJJDN010000018">
    <property type="protein sequence ID" value="CAD8063938.1"/>
    <property type="molecule type" value="Genomic_DNA"/>
</dbReference>
<proteinExistence type="predicted"/>
<keyword evidence="2" id="KW-1185">Reference proteome</keyword>
<dbReference type="AlphaFoldDB" id="A0A8S1L857"/>
<evidence type="ECO:0000313" key="2">
    <source>
        <dbReference type="Proteomes" id="UP000692954"/>
    </source>
</evidence>
<organism evidence="1 2">
    <name type="scientific">Paramecium sonneborni</name>
    <dbReference type="NCBI Taxonomy" id="65129"/>
    <lineage>
        <taxon>Eukaryota</taxon>
        <taxon>Sar</taxon>
        <taxon>Alveolata</taxon>
        <taxon>Ciliophora</taxon>
        <taxon>Intramacronucleata</taxon>
        <taxon>Oligohymenophorea</taxon>
        <taxon>Peniculida</taxon>
        <taxon>Parameciidae</taxon>
        <taxon>Paramecium</taxon>
    </lineage>
</organism>
<dbReference type="Proteomes" id="UP000692954">
    <property type="component" value="Unassembled WGS sequence"/>
</dbReference>
<accession>A0A8S1L857</accession>
<sequence length="239" mass="29074">MSYVMNQGYQEEDPRMMRQYIIKQKEQKLISTRRLKRLLSKKSIDKVRLAYKAYFYMQLLLYWHQFFHLKGINQFNRVIMNNFQIIWFRIQQMIFNLLIHINIVRVNLESEYPSLSEYYWAWNFDLIKCCQMVILLCMNNNQKFLFLEMMILMKEIELSLQTNQSYCESEQETICGLGENRLCIQSNMSCPVSQIRFSINFNYQNLSKLNNTNLRYFFDLGKDTSTYLIEFRVTERSKV</sequence>
<comment type="caution">
    <text evidence="1">The sequence shown here is derived from an EMBL/GenBank/DDBJ whole genome shotgun (WGS) entry which is preliminary data.</text>
</comment>
<gene>
    <name evidence="1" type="ORF">PSON_ATCC_30995.1.T0180242</name>
</gene>
<name>A0A8S1L857_9CILI</name>
<protein>
    <submittedName>
        <fullName evidence="1">Uncharacterized protein</fullName>
    </submittedName>
</protein>